<comment type="caution">
    <text evidence="2">The sequence shown here is derived from an EMBL/GenBank/DDBJ whole genome shotgun (WGS) entry which is preliminary data.</text>
</comment>
<dbReference type="EMBL" id="BKCJ010350851">
    <property type="protein sequence ID" value="GEZ98065.1"/>
    <property type="molecule type" value="Genomic_DNA"/>
</dbReference>
<organism evidence="2">
    <name type="scientific">Tanacetum cinerariifolium</name>
    <name type="common">Dalmatian daisy</name>
    <name type="synonym">Chrysanthemum cinerariifolium</name>
    <dbReference type="NCBI Taxonomy" id="118510"/>
    <lineage>
        <taxon>Eukaryota</taxon>
        <taxon>Viridiplantae</taxon>
        <taxon>Streptophyta</taxon>
        <taxon>Embryophyta</taxon>
        <taxon>Tracheophyta</taxon>
        <taxon>Spermatophyta</taxon>
        <taxon>Magnoliopsida</taxon>
        <taxon>eudicotyledons</taxon>
        <taxon>Gunneridae</taxon>
        <taxon>Pentapetalae</taxon>
        <taxon>asterids</taxon>
        <taxon>campanulids</taxon>
        <taxon>Asterales</taxon>
        <taxon>Asteraceae</taxon>
        <taxon>Asteroideae</taxon>
        <taxon>Anthemideae</taxon>
        <taxon>Anthemidinae</taxon>
        <taxon>Tanacetum</taxon>
    </lineage>
</organism>
<accession>A0A699IZ33</accession>
<protein>
    <submittedName>
        <fullName evidence="2">Uncharacterized protein</fullName>
    </submittedName>
</protein>
<feature type="compositionally biased region" description="Basic residues" evidence="1">
    <location>
        <begin position="153"/>
        <end position="162"/>
    </location>
</feature>
<evidence type="ECO:0000313" key="2">
    <source>
        <dbReference type="EMBL" id="GEZ98065.1"/>
    </source>
</evidence>
<name>A0A699IZ33_TANCI</name>
<evidence type="ECO:0000256" key="1">
    <source>
        <dbReference type="SAM" id="MobiDB-lite"/>
    </source>
</evidence>
<reference evidence="2" key="1">
    <citation type="journal article" date="2019" name="Sci. Rep.">
        <title>Draft genome of Tanacetum cinerariifolium, the natural source of mosquito coil.</title>
        <authorList>
            <person name="Yamashiro T."/>
            <person name="Shiraishi A."/>
            <person name="Satake H."/>
            <person name="Nakayama K."/>
        </authorList>
    </citation>
    <scope>NUCLEOTIDE SEQUENCE</scope>
</reference>
<feature type="region of interest" description="Disordered" evidence="1">
    <location>
        <begin position="131"/>
        <end position="176"/>
    </location>
</feature>
<dbReference type="AlphaFoldDB" id="A0A699IZ33"/>
<feature type="non-terminal residue" evidence="2">
    <location>
        <position position="1"/>
    </location>
</feature>
<proteinExistence type="predicted"/>
<gene>
    <name evidence="2" type="ORF">Tci_570038</name>
</gene>
<sequence>KNEDFINKLDENIQKIIKEQVKEQVKVQVSKILPKIKKTVNKQLEVEVLTQSSNSSKTSYAVAADPSEMELKKILIEKMENQVYPSSDEQRNLYKALVDAYKCDKIILDTYGDTVTLKYVAMMRINMKNPLLDQTGGPREEEKEKSQSQQVLQRKRHPRPLKQMKPPTPNHAWNKTLPSTYGSIQPWISNLAKQADSRASFNELMDTPVDLLAFLMNRLNVDTLTPKMLAGLTYELMKGSCKSLIVEWHDYKHLDWITMHRDDDKLYKFKEGNFKRLRIQDM</sequence>